<dbReference type="CDD" id="cd18092">
    <property type="entry name" value="SpoU-like_TrmH"/>
    <property type="match status" value="1"/>
</dbReference>
<dbReference type="InterPro" id="IPR029026">
    <property type="entry name" value="tRNA_m1G_MTases_N"/>
</dbReference>
<sequence>MTPERFARIDQMLKRRQPDLTVCMEKVHKPHNLAAIVRTCDAVGISDIHAVWDEPKMKLSGHTATGSQNWVKVHAHDDVTNAIGALKQQGMQIIATNLSATAVDFRQIDYTKPTAILMGQEKDGITPEALALADQDVIIPMVGMVQSLNVSVATALMLYEAQRQREAAGLYQPADKITKQERDRIMFEGGHPIFAKVCRQKGLPYPEIDDEGQILAPDSWWKKVQMSQSAWQHIDDDE</sequence>
<evidence type="ECO:0000256" key="3">
    <source>
        <dbReference type="ARBA" id="ARBA00022679"/>
    </source>
</evidence>
<dbReference type="PANTHER" id="PTHR43453">
    <property type="entry name" value="RRNA METHYLASE-LIKE"/>
    <property type="match status" value="1"/>
</dbReference>
<gene>
    <name evidence="7 10" type="primary">trmH</name>
    <name evidence="10" type="ORF">D1Z90_05400</name>
</gene>
<accession>A0A418YH63</accession>
<keyword evidence="4 7" id="KW-0949">S-adenosyl-L-methionine</keyword>
<evidence type="ECO:0000256" key="6">
    <source>
        <dbReference type="ARBA" id="ARBA00022884"/>
    </source>
</evidence>
<keyword evidence="11" id="KW-1185">Reference proteome</keyword>
<feature type="binding site" evidence="7">
    <location>
        <position position="148"/>
    </location>
    <ligand>
        <name>S-adenosyl-L-methionine</name>
        <dbReference type="ChEBI" id="CHEBI:59789"/>
    </ligand>
</feature>
<keyword evidence="1 7" id="KW-0820">tRNA-binding</keyword>
<comment type="caution">
    <text evidence="7">Lacks conserved residue(s) required for the propagation of feature annotation.</text>
</comment>
<dbReference type="InterPro" id="IPR033671">
    <property type="entry name" value="TrmH"/>
</dbReference>
<keyword evidence="3 7" id="KW-0808">Transferase</keyword>
<dbReference type="OrthoDB" id="9794400at2"/>
<dbReference type="AlphaFoldDB" id="A0A418YH63"/>
<name>A0A418YH63_9GAMM</name>
<dbReference type="EC" id="2.1.1.34" evidence="7"/>
<evidence type="ECO:0000256" key="4">
    <source>
        <dbReference type="ARBA" id="ARBA00022691"/>
    </source>
</evidence>
<organism evidence="10 11">
    <name type="scientific">Motilimonas pumila</name>
    <dbReference type="NCBI Taxonomy" id="2303987"/>
    <lineage>
        <taxon>Bacteria</taxon>
        <taxon>Pseudomonadati</taxon>
        <taxon>Pseudomonadota</taxon>
        <taxon>Gammaproteobacteria</taxon>
        <taxon>Alteromonadales</taxon>
        <taxon>Alteromonadales genera incertae sedis</taxon>
        <taxon>Motilimonas</taxon>
    </lineage>
</organism>
<feature type="binding site" evidence="7">
    <location>
        <position position="96"/>
    </location>
    <ligand>
        <name>S-adenosyl-L-methionine</name>
        <dbReference type="ChEBI" id="CHEBI:59789"/>
    </ligand>
</feature>
<comment type="similarity">
    <text evidence="7">Belongs to the class IV-like SAM-binding methyltransferase superfamily. RNA methyltransferase TrmH family.</text>
</comment>
<dbReference type="Pfam" id="PF00588">
    <property type="entry name" value="SpoU_methylase"/>
    <property type="match status" value="1"/>
</dbReference>
<keyword evidence="2 7" id="KW-0489">Methyltransferase</keyword>
<comment type="caution">
    <text evidence="10">The sequence shown here is derived from an EMBL/GenBank/DDBJ whole genome shotgun (WGS) entry which is preliminary data.</text>
</comment>
<evidence type="ECO:0000259" key="9">
    <source>
        <dbReference type="Pfam" id="PF12105"/>
    </source>
</evidence>
<dbReference type="Pfam" id="PF12105">
    <property type="entry name" value="SpoU_methylas_C"/>
    <property type="match status" value="1"/>
</dbReference>
<feature type="domain" description="RNA methyltransferase SpoU/TrmH type C-terminal" evidence="9">
    <location>
        <begin position="163"/>
        <end position="216"/>
    </location>
</feature>
<keyword evidence="5 7" id="KW-0819">tRNA processing</keyword>
<comment type="function">
    <text evidence="7">Catalyzes the 2'-O methylation of guanosine at position 18 in tRNA.</text>
</comment>
<dbReference type="Gene3D" id="3.40.1280.10">
    <property type="match status" value="1"/>
</dbReference>
<dbReference type="GO" id="GO:0141100">
    <property type="term" value="F:tRNA (guanine(18)-2'-O)-methyltransferase activity"/>
    <property type="evidence" value="ECO:0007669"/>
    <property type="project" value="UniProtKB-UniRule"/>
</dbReference>
<dbReference type="NCBIfam" id="NF008295">
    <property type="entry name" value="PRK11081.1"/>
    <property type="match status" value="1"/>
</dbReference>
<evidence type="ECO:0000313" key="11">
    <source>
        <dbReference type="Proteomes" id="UP000283255"/>
    </source>
</evidence>
<dbReference type="InterPro" id="IPR022724">
    <property type="entry name" value="rRNA_MeTrfase_SpoU_C"/>
</dbReference>
<dbReference type="HAMAP" id="MF_02060">
    <property type="entry name" value="tRNA_methyltr_TrmH"/>
    <property type="match status" value="1"/>
</dbReference>
<feature type="binding site" evidence="7">
    <location>
        <position position="139"/>
    </location>
    <ligand>
        <name>S-adenosyl-L-methionine</name>
        <dbReference type="ChEBI" id="CHEBI:59789"/>
    </ligand>
</feature>
<proteinExistence type="inferred from homology"/>
<reference evidence="10 11" key="1">
    <citation type="submission" date="2018-09" db="EMBL/GenBank/DDBJ databases">
        <authorList>
            <person name="Wang F."/>
        </authorList>
    </citation>
    <scope>NUCLEOTIDE SEQUENCE [LARGE SCALE GENOMIC DNA]</scope>
    <source>
        <strain evidence="10 11">PLHSC7-2</strain>
    </source>
</reference>
<evidence type="ECO:0000256" key="5">
    <source>
        <dbReference type="ARBA" id="ARBA00022694"/>
    </source>
</evidence>
<dbReference type="InterPro" id="IPR029028">
    <property type="entry name" value="Alpha/beta_knot_MTases"/>
</dbReference>
<dbReference type="InterPro" id="IPR001537">
    <property type="entry name" value="SpoU_MeTrfase"/>
</dbReference>
<comment type="catalytic activity">
    <reaction evidence="7">
        <text>guanosine(18) in tRNA + S-adenosyl-L-methionine = 2'-O-methylguanosine(18) in tRNA + S-adenosyl-L-homocysteine + H(+)</text>
        <dbReference type="Rhea" id="RHEA:20077"/>
        <dbReference type="Rhea" id="RHEA-COMP:10190"/>
        <dbReference type="Rhea" id="RHEA-COMP:10192"/>
        <dbReference type="ChEBI" id="CHEBI:15378"/>
        <dbReference type="ChEBI" id="CHEBI:57856"/>
        <dbReference type="ChEBI" id="CHEBI:59789"/>
        <dbReference type="ChEBI" id="CHEBI:74269"/>
        <dbReference type="ChEBI" id="CHEBI:74445"/>
        <dbReference type="EC" id="2.1.1.34"/>
    </reaction>
</comment>
<evidence type="ECO:0000259" key="8">
    <source>
        <dbReference type="Pfam" id="PF00588"/>
    </source>
</evidence>
<dbReference type="RefSeq" id="WP_119909732.1">
    <property type="nucleotide sequence ID" value="NZ_QZCH01000004.1"/>
</dbReference>
<feature type="domain" description="tRNA/rRNA methyltransferase SpoU type" evidence="8">
    <location>
        <begin position="20"/>
        <end position="159"/>
    </location>
</feature>
<dbReference type="PANTHER" id="PTHR43453:SF1">
    <property type="entry name" value="TRNA_RRNA METHYLTRANSFERASE SPOU TYPE DOMAIN-CONTAINING PROTEIN"/>
    <property type="match status" value="1"/>
</dbReference>
<keyword evidence="6 7" id="KW-0694">RNA-binding</keyword>
<evidence type="ECO:0000256" key="7">
    <source>
        <dbReference type="HAMAP-Rule" id="MF_02060"/>
    </source>
</evidence>
<dbReference type="Proteomes" id="UP000283255">
    <property type="component" value="Unassembled WGS sequence"/>
</dbReference>
<protein>
    <recommendedName>
        <fullName evidence="7">tRNA (guanosine(18)-2'-O)-methyltransferase</fullName>
        <ecNumber evidence="7">2.1.1.34</ecNumber>
    </recommendedName>
    <alternativeName>
        <fullName evidence="7">tRNA [Gm18] methyltransferase</fullName>
    </alternativeName>
</protein>
<dbReference type="EMBL" id="QZCH01000004">
    <property type="protein sequence ID" value="RJG49397.1"/>
    <property type="molecule type" value="Genomic_DNA"/>
</dbReference>
<evidence type="ECO:0000313" key="10">
    <source>
        <dbReference type="EMBL" id="RJG49397.1"/>
    </source>
</evidence>
<dbReference type="GO" id="GO:0002938">
    <property type="term" value="P:tRNA guanine ribose methylation"/>
    <property type="evidence" value="ECO:0007669"/>
    <property type="project" value="UniProtKB-UniRule"/>
</dbReference>
<evidence type="ECO:0000256" key="2">
    <source>
        <dbReference type="ARBA" id="ARBA00022603"/>
    </source>
</evidence>
<reference evidence="10 11" key="2">
    <citation type="submission" date="2019-01" db="EMBL/GenBank/DDBJ databases">
        <title>Motilimonas pumilus sp. nov., isolated from the gut of sea cucumber (Apostichopus japonicus).</title>
        <authorList>
            <person name="Wang F.-Q."/>
            <person name="Ren L.-H."/>
            <person name="Lin Y.-W."/>
            <person name="Sun G.-H."/>
            <person name="Du Z.-J."/>
            <person name="Zhao J.-X."/>
            <person name="Liu X.-J."/>
            <person name="Liu L.-J."/>
        </authorList>
    </citation>
    <scope>NUCLEOTIDE SEQUENCE [LARGE SCALE GENOMIC DNA]</scope>
    <source>
        <strain evidence="10 11">PLHSC7-2</strain>
    </source>
</reference>
<dbReference type="SUPFAM" id="SSF75217">
    <property type="entry name" value="alpha/beta knot"/>
    <property type="match status" value="1"/>
</dbReference>
<dbReference type="FunFam" id="3.40.1280.10:FF:000009">
    <property type="entry name" value="tRNA (guanosine(18)-2'-O)-methyltransferase"/>
    <property type="match status" value="1"/>
</dbReference>
<dbReference type="GO" id="GO:0000049">
    <property type="term" value="F:tRNA binding"/>
    <property type="evidence" value="ECO:0007669"/>
    <property type="project" value="UniProtKB-UniRule"/>
</dbReference>
<evidence type="ECO:0000256" key="1">
    <source>
        <dbReference type="ARBA" id="ARBA00022555"/>
    </source>
</evidence>